<organism evidence="1 2">
    <name type="scientific">Dermacentor silvarum</name>
    <name type="common">Tick</name>
    <dbReference type="NCBI Taxonomy" id="543639"/>
    <lineage>
        <taxon>Eukaryota</taxon>
        <taxon>Metazoa</taxon>
        <taxon>Ecdysozoa</taxon>
        <taxon>Arthropoda</taxon>
        <taxon>Chelicerata</taxon>
        <taxon>Arachnida</taxon>
        <taxon>Acari</taxon>
        <taxon>Parasitiformes</taxon>
        <taxon>Ixodida</taxon>
        <taxon>Ixodoidea</taxon>
        <taxon>Ixodidae</taxon>
        <taxon>Rhipicephalinae</taxon>
        <taxon>Dermacentor</taxon>
    </lineage>
</organism>
<protein>
    <submittedName>
        <fullName evidence="1">Uncharacterized protein</fullName>
    </submittedName>
</protein>
<reference evidence="1" key="1">
    <citation type="submission" date="2020-05" db="EMBL/GenBank/DDBJ databases">
        <title>Large-scale comparative analyses of tick genomes elucidate their genetic diversity and vector capacities.</title>
        <authorList>
            <person name="Jia N."/>
            <person name="Wang J."/>
            <person name="Shi W."/>
            <person name="Du L."/>
            <person name="Sun Y."/>
            <person name="Zhan W."/>
            <person name="Jiang J."/>
            <person name="Wang Q."/>
            <person name="Zhang B."/>
            <person name="Ji P."/>
            <person name="Sakyi L.B."/>
            <person name="Cui X."/>
            <person name="Yuan T."/>
            <person name="Jiang B."/>
            <person name="Yang W."/>
            <person name="Lam T.T.-Y."/>
            <person name="Chang Q."/>
            <person name="Ding S."/>
            <person name="Wang X."/>
            <person name="Zhu J."/>
            <person name="Ruan X."/>
            <person name="Zhao L."/>
            <person name="Wei J."/>
            <person name="Que T."/>
            <person name="Du C."/>
            <person name="Cheng J."/>
            <person name="Dai P."/>
            <person name="Han X."/>
            <person name="Huang E."/>
            <person name="Gao Y."/>
            <person name="Liu J."/>
            <person name="Shao H."/>
            <person name="Ye R."/>
            <person name="Li L."/>
            <person name="Wei W."/>
            <person name="Wang X."/>
            <person name="Wang C."/>
            <person name="Yang T."/>
            <person name="Huo Q."/>
            <person name="Li W."/>
            <person name="Guo W."/>
            <person name="Chen H."/>
            <person name="Zhou L."/>
            <person name="Ni X."/>
            <person name="Tian J."/>
            <person name="Zhou Y."/>
            <person name="Sheng Y."/>
            <person name="Liu T."/>
            <person name="Pan Y."/>
            <person name="Xia L."/>
            <person name="Li J."/>
            <person name="Zhao F."/>
            <person name="Cao W."/>
        </authorList>
    </citation>
    <scope>NUCLEOTIDE SEQUENCE</scope>
    <source>
        <strain evidence="1">Dsil-2018</strain>
    </source>
</reference>
<dbReference type="Proteomes" id="UP000821865">
    <property type="component" value="Chromosome 11"/>
</dbReference>
<keyword evidence="2" id="KW-1185">Reference proteome</keyword>
<accession>A0ACB8DKU8</accession>
<comment type="caution">
    <text evidence="1">The sequence shown here is derived from an EMBL/GenBank/DDBJ whole genome shotgun (WGS) entry which is preliminary data.</text>
</comment>
<proteinExistence type="predicted"/>
<sequence length="1072" mass="119702">MAQPGRPSAAGLHQRHLRQCLWCHLLSLYETSREFPDEKTGARCTSIGCLETAADFIRSNCAYGQVCTYFSPSEFFSFSSPRLKEDVLDITALHRNFIYGEKSMSALECHGPQDRAIYFDYAIKEISFKNLTLRPKPVGGGPHFLPLNYTVTASLNELVALQVQAVPGDYEEARVSSWTRVDARGNATDKLSSTGTASSIWMAQRAGLQHNGVYVANGMNTRSPGKNRAVFRVIVRTCAHGIYGPDCNFVCPECQNGGVCHDITGQCICPPGFRGQLCEATCGDDYFGRDCARRCSDTNRDKKDATCRGILMCLPDPYGCSCGTGFYGPFCNQSYPLLTDGPAVGVVTDKEATVKFSAWRHGVDAGEGKPLEYWVRYKAENETWSTKTIKAVGTQKTYATVVKGLRSGTYYDLHVLVIDQDKNFREYGANVTRFRTACGKPKLPPQNVDINNRSTSVIIVRWTNPSKESWQCWSVNAVLEVNGTAVEFNLTESSTTPGNVYSIPVTPYTAVAIRLRLRTPDNRNSSWTKTWRVTSAEDGKYCTPSMVAYVKLLRSGSRYVEFSWGSPQATNGVIRNYRVVYTPLALRLQHCQQLTHRDTEVLVPPSHHSVNLTGLRPYTKYQFSVSALTVKYGPEMNATFDTEEAIPEGAPTQVQHTRFTRNTDTLTWGEVPCELRHGPIVSYYIEMDSVDPWETELRSRTVNRPSISFQDLVSYTRYRVKVFAENHAGRSPLSAFLNFTTPSAPPLAPERLEYDQLSQDSVSLMWKAPYPPAGVLEHYQLKYWNVKNRHDITEMVIAHTQCSARNREPRPCFTVQELEPNVVYHFSVRAKNIGTGYSPYSEELEVETREMAPEAPASIRSSEQTEDSLKIQWDPPVRKNGVLTGYKLNSSLSHTFNAMLAKSWFPKSVMLNSSDSPEFYLRGLFPGSTYLVCVQAKTSAGFGNAICDNFSTKASTPEVQVEPRVGTIVNNTVSIVLYPVDFMKGPITGYYLVVLREGEAIPRPVKLVNYSTAQDMRLGYYVAAHLTPTNWKKRWTSLSVAAASSVALKNPPLTDDTPYRLSACREQLSGVS</sequence>
<evidence type="ECO:0000313" key="2">
    <source>
        <dbReference type="Proteomes" id="UP000821865"/>
    </source>
</evidence>
<dbReference type="EMBL" id="CM023480">
    <property type="protein sequence ID" value="KAH7971183.1"/>
    <property type="molecule type" value="Genomic_DNA"/>
</dbReference>
<gene>
    <name evidence="1" type="ORF">HPB49_020005</name>
</gene>
<name>A0ACB8DKU8_DERSI</name>
<evidence type="ECO:0000313" key="1">
    <source>
        <dbReference type="EMBL" id="KAH7971183.1"/>
    </source>
</evidence>